<feature type="transmembrane region" description="Helical" evidence="1">
    <location>
        <begin position="72"/>
        <end position="91"/>
    </location>
</feature>
<dbReference type="EMBL" id="JALJOR010000012">
    <property type="protein sequence ID" value="KAK9807516.1"/>
    <property type="molecule type" value="Genomic_DNA"/>
</dbReference>
<name>A0AAW1PDI1_9CHLO</name>
<keyword evidence="1" id="KW-1133">Transmembrane helix</keyword>
<sequence>MADQVLDAGRDGRPIYVTEAWWNANTPAHVSWDEFKRSSHVVSTTAAIFMGLETYRAPRRRSAPGGSNLTKVHLAVLAVAAVFGFAMFLLAKR</sequence>
<evidence type="ECO:0000313" key="2">
    <source>
        <dbReference type="EMBL" id="KAK9807516.1"/>
    </source>
</evidence>
<gene>
    <name evidence="2" type="ORF">WJX72_001290</name>
</gene>
<dbReference type="AlphaFoldDB" id="A0AAW1PDI1"/>
<keyword evidence="1" id="KW-0812">Transmembrane</keyword>
<evidence type="ECO:0000256" key="1">
    <source>
        <dbReference type="SAM" id="Phobius"/>
    </source>
</evidence>
<proteinExistence type="predicted"/>
<dbReference type="Proteomes" id="UP001489004">
    <property type="component" value="Unassembled WGS sequence"/>
</dbReference>
<accession>A0AAW1PDI1</accession>
<keyword evidence="1" id="KW-0472">Membrane</keyword>
<protein>
    <submittedName>
        <fullName evidence="2">Uncharacterized protein</fullName>
    </submittedName>
</protein>
<reference evidence="2 3" key="1">
    <citation type="journal article" date="2024" name="Nat. Commun.">
        <title>Phylogenomics reveals the evolutionary origins of lichenization in chlorophyte algae.</title>
        <authorList>
            <person name="Puginier C."/>
            <person name="Libourel C."/>
            <person name="Otte J."/>
            <person name="Skaloud P."/>
            <person name="Haon M."/>
            <person name="Grisel S."/>
            <person name="Petersen M."/>
            <person name="Berrin J.G."/>
            <person name="Delaux P.M."/>
            <person name="Dal Grande F."/>
            <person name="Keller J."/>
        </authorList>
    </citation>
    <scope>NUCLEOTIDE SEQUENCE [LARGE SCALE GENOMIC DNA]</scope>
    <source>
        <strain evidence="2 3">SAG 2043</strain>
    </source>
</reference>
<keyword evidence="3" id="KW-1185">Reference proteome</keyword>
<evidence type="ECO:0000313" key="3">
    <source>
        <dbReference type="Proteomes" id="UP001489004"/>
    </source>
</evidence>
<organism evidence="2 3">
    <name type="scientific">[Myrmecia] bisecta</name>
    <dbReference type="NCBI Taxonomy" id="41462"/>
    <lineage>
        <taxon>Eukaryota</taxon>
        <taxon>Viridiplantae</taxon>
        <taxon>Chlorophyta</taxon>
        <taxon>core chlorophytes</taxon>
        <taxon>Trebouxiophyceae</taxon>
        <taxon>Trebouxiales</taxon>
        <taxon>Trebouxiaceae</taxon>
        <taxon>Myrmecia</taxon>
    </lineage>
</organism>
<comment type="caution">
    <text evidence="2">The sequence shown here is derived from an EMBL/GenBank/DDBJ whole genome shotgun (WGS) entry which is preliminary data.</text>
</comment>